<dbReference type="SUPFAM" id="SSF88713">
    <property type="entry name" value="Glycoside hydrolase/deacetylase"/>
    <property type="match status" value="1"/>
</dbReference>
<dbReference type="InterPro" id="IPR002509">
    <property type="entry name" value="NODB_dom"/>
</dbReference>
<evidence type="ECO:0000313" key="3">
    <source>
        <dbReference type="EMBL" id="NYE07969.1"/>
    </source>
</evidence>
<reference evidence="4" key="2">
    <citation type="submission" date="2020-08" db="EMBL/GenBank/DDBJ databases">
        <title>The Agave Microbiome: Exploring the role of microbial communities in plant adaptations to desert environments.</title>
        <authorList>
            <person name="Partida-Martinez L.P."/>
        </authorList>
    </citation>
    <scope>NUCLEOTIDE SEQUENCE [LARGE SCALE GENOMIC DNA]</scope>
    <source>
        <strain evidence="4">AT2.8</strain>
    </source>
</reference>
<name>A0A852TID7_9BACI</name>
<accession>A0A852TID7</accession>
<dbReference type="PANTHER" id="PTHR34216:SF11">
    <property type="entry name" value="CHITOOLIGOSACCHARIDE DEACETYLASE"/>
    <property type="match status" value="1"/>
</dbReference>
<dbReference type="GO" id="GO:0016810">
    <property type="term" value="F:hydrolase activity, acting on carbon-nitrogen (but not peptide) bonds"/>
    <property type="evidence" value="ECO:0007669"/>
    <property type="project" value="InterPro"/>
</dbReference>
<dbReference type="PANTHER" id="PTHR34216">
    <property type="match status" value="1"/>
</dbReference>
<dbReference type="Pfam" id="PF01522">
    <property type="entry name" value="Polysacc_deac_1"/>
    <property type="match status" value="1"/>
</dbReference>
<reference evidence="4" key="1">
    <citation type="submission" date="2020-07" db="EMBL/GenBank/DDBJ databases">
        <authorList>
            <person name="Partida-Martinez L."/>
            <person name="Huntemann M."/>
            <person name="Clum A."/>
            <person name="Wang J."/>
            <person name="Palaniappan K."/>
            <person name="Ritter S."/>
            <person name="Chen I.-M."/>
            <person name="Stamatis D."/>
            <person name="Reddy T."/>
            <person name="O'Malley R."/>
            <person name="Daum C."/>
            <person name="Shapiro N."/>
            <person name="Ivanova N."/>
            <person name="Kyrpides N."/>
            <person name="Woyke T."/>
        </authorList>
    </citation>
    <scope>NUCLEOTIDE SEQUENCE [LARGE SCALE GENOMIC DNA]</scope>
    <source>
        <strain evidence="4">AT2.8</strain>
    </source>
</reference>
<keyword evidence="1" id="KW-0732">Signal</keyword>
<feature type="domain" description="NodB homology" evidence="2">
    <location>
        <begin position="12"/>
        <end position="269"/>
    </location>
</feature>
<evidence type="ECO:0000259" key="2">
    <source>
        <dbReference type="PROSITE" id="PS51677"/>
    </source>
</evidence>
<dbReference type="Gene3D" id="3.20.20.370">
    <property type="entry name" value="Glycoside hydrolase/deacetylase"/>
    <property type="match status" value="1"/>
</dbReference>
<protein>
    <submittedName>
        <fullName evidence="3">Peptidoglycan/xylan/chitin deacetylase (PgdA/CDA1 family)</fullName>
    </submittedName>
</protein>
<evidence type="ECO:0000313" key="4">
    <source>
        <dbReference type="Proteomes" id="UP000548423"/>
    </source>
</evidence>
<sequence length="269" mass="31198">MPKVIMTFPEGKHKVLTMSYDDGRAADRKLVKVFNQYGIKGSFHVNSGLLGFEDRIPEEEVAQLYEGHEISTHTVTHPTIARSPKEQLIEEIIEDRKSLERIAGYTVRGLSYPNGSYNRLIKEMLPYLGIEYARTVHSTGNFSIPDDFHEWNPTCHHNRNLIKLAEDFVQLNKKQYLYMMYVWGHSYEFDNDQNWDLIETFCEIISNKSEIWYATNIEIVDYFKAFQNLKFSADSHFVYNPSAISVWLSADNNIIEAKAGKQVNLISKN</sequence>
<gene>
    <name evidence="3" type="ORF">F4694_004810</name>
</gene>
<dbReference type="InterPro" id="IPR051398">
    <property type="entry name" value="Polysacch_Deacetylase"/>
</dbReference>
<organism evidence="3 4">
    <name type="scientific">Neobacillus niacini</name>
    <dbReference type="NCBI Taxonomy" id="86668"/>
    <lineage>
        <taxon>Bacteria</taxon>
        <taxon>Bacillati</taxon>
        <taxon>Bacillota</taxon>
        <taxon>Bacilli</taxon>
        <taxon>Bacillales</taxon>
        <taxon>Bacillaceae</taxon>
        <taxon>Neobacillus</taxon>
    </lineage>
</organism>
<dbReference type="EMBL" id="JACCBX010000011">
    <property type="protein sequence ID" value="NYE07969.1"/>
    <property type="molecule type" value="Genomic_DNA"/>
</dbReference>
<dbReference type="InterPro" id="IPR011330">
    <property type="entry name" value="Glyco_hydro/deAcase_b/a-brl"/>
</dbReference>
<dbReference type="PROSITE" id="PS51677">
    <property type="entry name" value="NODB"/>
    <property type="match status" value="1"/>
</dbReference>
<dbReference type="Proteomes" id="UP000548423">
    <property type="component" value="Unassembled WGS sequence"/>
</dbReference>
<dbReference type="GO" id="GO:0005975">
    <property type="term" value="P:carbohydrate metabolic process"/>
    <property type="evidence" value="ECO:0007669"/>
    <property type="project" value="InterPro"/>
</dbReference>
<proteinExistence type="predicted"/>
<dbReference type="CDD" id="cd10967">
    <property type="entry name" value="CE4_GLA_like_6s"/>
    <property type="match status" value="1"/>
</dbReference>
<evidence type="ECO:0000256" key="1">
    <source>
        <dbReference type="ARBA" id="ARBA00022729"/>
    </source>
</evidence>
<comment type="caution">
    <text evidence="3">The sequence shown here is derived from an EMBL/GenBank/DDBJ whole genome shotgun (WGS) entry which is preliminary data.</text>
</comment>
<dbReference type="AlphaFoldDB" id="A0A852TID7"/>